<sequence>MLLNKVKTESSPTCKWFSDVNATFHSTCSKPNAFNLIFSAGLLFGLPLSSSIIKEKKDDIGRAAKSVVLHTYSHQNHSVLSQFNLYTSICANHIHETCVLWLQCMWIHNAALAFQNSKEDV</sequence>
<dbReference type="AlphaFoldDB" id="A0AAV4M9Z8"/>
<comment type="caution">
    <text evidence="1">The sequence shown here is derived from an EMBL/GenBank/DDBJ whole genome shotgun (WGS) entry which is preliminary data.</text>
</comment>
<reference evidence="1 2" key="1">
    <citation type="submission" date="2021-06" db="EMBL/GenBank/DDBJ databases">
        <title>Caerostris extrusa draft genome.</title>
        <authorList>
            <person name="Kono N."/>
            <person name="Arakawa K."/>
        </authorList>
    </citation>
    <scope>NUCLEOTIDE SEQUENCE [LARGE SCALE GENOMIC DNA]</scope>
</reference>
<accession>A0AAV4M9Z8</accession>
<keyword evidence="2" id="KW-1185">Reference proteome</keyword>
<protein>
    <submittedName>
        <fullName evidence="1">Uncharacterized protein</fullName>
    </submittedName>
</protein>
<dbReference type="EMBL" id="BPLR01002007">
    <property type="protein sequence ID" value="GIX68901.1"/>
    <property type="molecule type" value="Genomic_DNA"/>
</dbReference>
<name>A0AAV4M9Z8_CAEEX</name>
<proteinExistence type="predicted"/>
<dbReference type="Proteomes" id="UP001054945">
    <property type="component" value="Unassembled WGS sequence"/>
</dbReference>
<evidence type="ECO:0000313" key="2">
    <source>
        <dbReference type="Proteomes" id="UP001054945"/>
    </source>
</evidence>
<gene>
    <name evidence="1" type="ORF">CEXT_545171</name>
</gene>
<evidence type="ECO:0000313" key="1">
    <source>
        <dbReference type="EMBL" id="GIX68901.1"/>
    </source>
</evidence>
<organism evidence="1 2">
    <name type="scientific">Caerostris extrusa</name>
    <name type="common">Bark spider</name>
    <name type="synonym">Caerostris bankana</name>
    <dbReference type="NCBI Taxonomy" id="172846"/>
    <lineage>
        <taxon>Eukaryota</taxon>
        <taxon>Metazoa</taxon>
        <taxon>Ecdysozoa</taxon>
        <taxon>Arthropoda</taxon>
        <taxon>Chelicerata</taxon>
        <taxon>Arachnida</taxon>
        <taxon>Araneae</taxon>
        <taxon>Araneomorphae</taxon>
        <taxon>Entelegynae</taxon>
        <taxon>Araneoidea</taxon>
        <taxon>Araneidae</taxon>
        <taxon>Caerostris</taxon>
    </lineage>
</organism>